<protein>
    <recommendedName>
        <fullName evidence="3">DUF748 domain-containing protein</fullName>
    </recommendedName>
</protein>
<reference evidence="1 2" key="1">
    <citation type="submission" date="2023-08" db="EMBL/GenBank/DDBJ databases">
        <title>Draft genome sequence of Algoriphagus taiwanensis.</title>
        <authorList>
            <person name="Takatani N."/>
            <person name="Hosokawa M."/>
            <person name="Sawabe T."/>
        </authorList>
    </citation>
    <scope>NUCLEOTIDE SEQUENCE [LARGE SCALE GENOMIC DNA]</scope>
    <source>
        <strain evidence="1 2">JCM 19755</strain>
    </source>
</reference>
<evidence type="ECO:0000313" key="2">
    <source>
        <dbReference type="Proteomes" id="UP001307705"/>
    </source>
</evidence>
<sequence>MKIAVKILIFLLLLVVLAMVGVGFYAETWVNSNLALIINSNEDRKYDLKFEKAELNLIGKKIKLENIVIDPVRELPASYIEGKMQEAVLLNVDLMKLVFDRVGIIEKLEFIHPEFIIHHIPDSLNQHHSANSLQDLFGDLLARGEIKNFTLKKGSASLLEDGNETGFLKDLSISVKGLATDSVLIKQLIPFQFEELNIELDSLFYQLKTGQNFFLGNSSIDSKSAKIKFENVILEYKESLESASRSLDYQTDLINVRLDSLVFFGVEANTNFYSDLDVRAEKLLVAGLTLADFRNKTKPRPKAESKPMFQGMIKQLKFPLKLDTLQIANGHISYGENVPQKGESWQIHWTKLDGLVTNLTSIPENQSAFGQFEARIFGEVKGEGKLDFSLKVPYNREEFFLDVNLSNFDMTTLNSTLNPIMNGDITSGHMDRLKMVIHASETQAKVDMIFDYRDLKVELFNKKGKKKNILSSSLANLALNHSNLPGEKKYLTPSYALMRNKTRGPFFLIWQSTKEGMMKIVPGGAARSLLEAKED</sequence>
<dbReference type="Proteomes" id="UP001307705">
    <property type="component" value="Unassembled WGS sequence"/>
</dbReference>
<comment type="caution">
    <text evidence="1">The sequence shown here is derived from an EMBL/GenBank/DDBJ whole genome shotgun (WGS) entry which is preliminary data.</text>
</comment>
<evidence type="ECO:0008006" key="3">
    <source>
        <dbReference type="Google" id="ProtNLM"/>
    </source>
</evidence>
<dbReference type="EMBL" id="BTPE01000002">
    <property type="protein sequence ID" value="GMQ32291.1"/>
    <property type="molecule type" value="Genomic_DNA"/>
</dbReference>
<proteinExistence type="predicted"/>
<organism evidence="1 2">
    <name type="scientific">Algoriphagus taiwanensis</name>
    <dbReference type="NCBI Taxonomy" id="1445656"/>
    <lineage>
        <taxon>Bacteria</taxon>
        <taxon>Pseudomonadati</taxon>
        <taxon>Bacteroidota</taxon>
        <taxon>Cytophagia</taxon>
        <taxon>Cytophagales</taxon>
        <taxon>Cyclobacteriaceae</taxon>
        <taxon>Algoriphagus</taxon>
    </lineage>
</organism>
<keyword evidence="2" id="KW-1185">Reference proteome</keyword>
<name>A0ABQ6PWF4_9BACT</name>
<gene>
    <name evidence="1" type="ORF">Ataiwa_05630</name>
</gene>
<accession>A0ABQ6PWF4</accession>
<dbReference type="RefSeq" id="WP_338227103.1">
    <property type="nucleotide sequence ID" value="NZ_BTPE01000002.1"/>
</dbReference>
<evidence type="ECO:0000313" key="1">
    <source>
        <dbReference type="EMBL" id="GMQ32291.1"/>
    </source>
</evidence>